<dbReference type="PRINTS" id="PR00205">
    <property type="entry name" value="CADHERIN"/>
</dbReference>
<dbReference type="InterPro" id="IPR050174">
    <property type="entry name" value="Protocadherin/Cadherin-CA"/>
</dbReference>
<feature type="domain" description="Cadherin" evidence="15">
    <location>
        <begin position="572"/>
        <end position="681"/>
    </location>
</feature>
<gene>
    <name evidence="16" type="primary">Pcdh8_1</name>
    <name evidence="16" type="ORF">GTO96_0013587</name>
</gene>
<evidence type="ECO:0000256" key="5">
    <source>
        <dbReference type="ARBA" id="ARBA00022737"/>
    </source>
</evidence>
<dbReference type="Pfam" id="PF08266">
    <property type="entry name" value="Cadherin_2"/>
    <property type="match status" value="1"/>
</dbReference>
<sequence length="937" mass="103371">MNFRIGLCILMMLLNGFAVVCRTVQYTAYEEDAPGTEIGNLARDLNINPADDPQTSFRFMERPNSTCISLKEANGLLTIGERIDREEICKQASQCRITFDIISFSMEKYQLIHVEVEVKDINDHSPQFVHNESYIEISESSLVGSRFPLEVAVDWDVGPYYIQTYHISYDSHFGIEVHSREDGVKYAELVLAKPLDREVEDSYTLQLVATDGGNPPRSGAVTVNIKVTDYNDNSPSFENNVVTVELNEDAPVGFLLLTLNAVDPDEGVNGEVLYGFGSQVSSEILQTFQLDPSSGRLSLKALVDFEKRTNYELLIQAYDLGLNSIPTTCKVLVEVLDVNDNAPEINIKPMTSTSAGVAYITEAAAKDSFVALISTSDRDSGANGYVKCSIYGHEHFKLQQAYEDSYMIVTTATLDREKIPEYNLTVTAEDLGSPPFKTIKQYTIRVSDENDSPPLFSKSVYEVSVVENNVPGSYITTVVARDPDLGHNSKVTYKILSSETNGPPLSSFVSIDPATGSIYSVRSFNYEMIKQIEMKVRASDSGTPQLSSTATIRLKIVDQNDNFPFITNPILMNGSADLRLPNNAPPGYLVVHLKARDLDDGVNSELSYKILQDRENMFTLNKQTGEISLKHGLSYVTGDVLRLTVAVNDNGRPSLSSTAVLNFIVTETYPDDELVIILPSSEEQPEWDVSLIVIIMLGGGCALLLVAIIAVAISCKRHRTHKTGKSDIVEGQSSVCSTRYLRDLNRGLGDLREAETLFESQKAQEANKKVSIVICVTNADQLSTKDSGQGDSDFNDSDSDISGDGSKKIPTSFNAVHNGTFHSAQSGIKFCMIPIDGPPSYGNGYSIAYSQTSVYNPKTEFRRAAYQTGHHPWRDTSYRTNLPKTKGLLQAIPRTGPVPALQLCYENQTEMTQTERAPQLEKETQETSAVLHVATSF</sequence>
<evidence type="ECO:0000256" key="3">
    <source>
        <dbReference type="ARBA" id="ARBA00022692"/>
    </source>
</evidence>
<dbReference type="PROSITE" id="PS00232">
    <property type="entry name" value="CADHERIN_1"/>
    <property type="match status" value="3"/>
</dbReference>
<feature type="transmembrane region" description="Helical" evidence="13">
    <location>
        <begin position="689"/>
        <end position="713"/>
    </location>
</feature>
<evidence type="ECO:0000256" key="9">
    <source>
        <dbReference type="ARBA" id="ARBA00023136"/>
    </source>
</evidence>
<keyword evidence="4 14" id="KW-0732">Signal</keyword>
<dbReference type="FunFam" id="2.60.40.60:FF:000003">
    <property type="entry name" value="Protocadherin alpha 2"/>
    <property type="match status" value="1"/>
</dbReference>
<keyword evidence="6 11" id="KW-0106">Calcium</keyword>
<evidence type="ECO:0000256" key="6">
    <source>
        <dbReference type="ARBA" id="ARBA00022837"/>
    </source>
</evidence>
<dbReference type="Pfam" id="PF00028">
    <property type="entry name" value="Cadherin"/>
    <property type="match status" value="5"/>
</dbReference>
<evidence type="ECO:0000256" key="12">
    <source>
        <dbReference type="SAM" id="MobiDB-lite"/>
    </source>
</evidence>
<dbReference type="FunFam" id="2.60.40.60:FF:000001">
    <property type="entry name" value="Protocadherin alpha 2"/>
    <property type="match status" value="1"/>
</dbReference>
<dbReference type="Gene3D" id="2.60.40.60">
    <property type="entry name" value="Cadherins"/>
    <property type="match status" value="6"/>
</dbReference>
<keyword evidence="2" id="KW-1003">Cell membrane</keyword>
<dbReference type="SUPFAM" id="SSF49313">
    <property type="entry name" value="Cadherin-like"/>
    <property type="match status" value="5"/>
</dbReference>
<dbReference type="InterPro" id="IPR020894">
    <property type="entry name" value="Cadherin_CS"/>
</dbReference>
<dbReference type="InterPro" id="IPR002126">
    <property type="entry name" value="Cadherin-like_dom"/>
</dbReference>
<keyword evidence="8 13" id="KW-1133">Transmembrane helix</keyword>
<evidence type="ECO:0000256" key="13">
    <source>
        <dbReference type="SAM" id="Phobius"/>
    </source>
</evidence>
<dbReference type="FunFam" id="2.60.40.60:FF:000007">
    <property type="entry name" value="Protocadherin alpha 2"/>
    <property type="match status" value="1"/>
</dbReference>
<feature type="domain" description="Cadherin" evidence="15">
    <location>
        <begin position="457"/>
        <end position="571"/>
    </location>
</feature>
<accession>A0A8X7WVS9</accession>
<evidence type="ECO:0000256" key="8">
    <source>
        <dbReference type="ARBA" id="ARBA00022989"/>
    </source>
</evidence>
<keyword evidence="3 13" id="KW-0812">Transmembrane</keyword>
<keyword evidence="10" id="KW-0325">Glycoprotein</keyword>
<dbReference type="FunFam" id="2.60.40.60:FF:000002">
    <property type="entry name" value="Protocadherin alpha 2"/>
    <property type="match status" value="1"/>
</dbReference>
<keyword evidence="7" id="KW-0130">Cell adhesion</keyword>
<organism evidence="16 17">
    <name type="scientific">Polypterus senegalus</name>
    <name type="common">Senegal bichir</name>
    <dbReference type="NCBI Taxonomy" id="55291"/>
    <lineage>
        <taxon>Eukaryota</taxon>
        <taxon>Metazoa</taxon>
        <taxon>Chordata</taxon>
        <taxon>Craniata</taxon>
        <taxon>Vertebrata</taxon>
        <taxon>Euteleostomi</taxon>
        <taxon>Actinopterygii</taxon>
        <taxon>Polypteriformes</taxon>
        <taxon>Polypteridae</taxon>
        <taxon>Polypterus</taxon>
    </lineage>
</organism>
<feature type="non-terminal residue" evidence="16">
    <location>
        <position position="1"/>
    </location>
</feature>
<keyword evidence="5" id="KW-0677">Repeat</keyword>
<comment type="caution">
    <text evidence="16">The sequence shown here is derived from an EMBL/GenBank/DDBJ whole genome shotgun (WGS) entry which is preliminary data.</text>
</comment>
<evidence type="ECO:0000313" key="16">
    <source>
        <dbReference type="EMBL" id="KAG2456735.1"/>
    </source>
</evidence>
<dbReference type="PANTHER" id="PTHR24028:SF244">
    <property type="entry name" value="PARAXIAL PROTOCADHERIN"/>
    <property type="match status" value="1"/>
</dbReference>
<dbReference type="EMBL" id="JAATIS010008602">
    <property type="protein sequence ID" value="KAG2456735.1"/>
    <property type="molecule type" value="Genomic_DNA"/>
</dbReference>
<dbReference type="CDD" id="cd11304">
    <property type="entry name" value="Cadherin_repeat"/>
    <property type="match status" value="6"/>
</dbReference>
<evidence type="ECO:0000256" key="11">
    <source>
        <dbReference type="PROSITE-ProRule" id="PRU00043"/>
    </source>
</evidence>
<dbReference type="PANTHER" id="PTHR24028">
    <property type="entry name" value="CADHERIN-87A"/>
    <property type="match status" value="1"/>
</dbReference>
<dbReference type="AlphaFoldDB" id="A0A8X7WVS9"/>
<feature type="non-terminal residue" evidence="16">
    <location>
        <position position="937"/>
    </location>
</feature>
<evidence type="ECO:0000256" key="4">
    <source>
        <dbReference type="ARBA" id="ARBA00022729"/>
    </source>
</evidence>
<dbReference type="SMART" id="SM00112">
    <property type="entry name" value="CA"/>
    <property type="match status" value="6"/>
</dbReference>
<evidence type="ECO:0000259" key="15">
    <source>
        <dbReference type="PROSITE" id="PS50268"/>
    </source>
</evidence>
<name>A0A8X7WVS9_POLSE</name>
<feature type="signal peptide" evidence="14">
    <location>
        <begin position="1"/>
        <end position="18"/>
    </location>
</feature>
<feature type="chain" id="PRO_5036453281" evidence="14">
    <location>
        <begin position="19"/>
        <end position="937"/>
    </location>
</feature>
<dbReference type="GO" id="GO:0007156">
    <property type="term" value="P:homophilic cell adhesion via plasma membrane adhesion molecules"/>
    <property type="evidence" value="ECO:0007669"/>
    <property type="project" value="InterPro"/>
</dbReference>
<evidence type="ECO:0000256" key="1">
    <source>
        <dbReference type="ARBA" id="ARBA00004251"/>
    </source>
</evidence>
<dbReference type="GO" id="GO:0005509">
    <property type="term" value="F:calcium ion binding"/>
    <property type="evidence" value="ECO:0007669"/>
    <property type="project" value="UniProtKB-UniRule"/>
</dbReference>
<evidence type="ECO:0000313" key="17">
    <source>
        <dbReference type="Proteomes" id="UP000886611"/>
    </source>
</evidence>
<evidence type="ECO:0000256" key="14">
    <source>
        <dbReference type="SAM" id="SignalP"/>
    </source>
</evidence>
<feature type="region of interest" description="Disordered" evidence="12">
    <location>
        <begin position="783"/>
        <end position="806"/>
    </location>
</feature>
<dbReference type="FunFam" id="2.60.40.60:FF:000120">
    <property type="entry name" value="Protocadherin 8"/>
    <property type="match status" value="1"/>
</dbReference>
<feature type="domain" description="Cadherin" evidence="15">
    <location>
        <begin position="238"/>
        <end position="345"/>
    </location>
</feature>
<dbReference type="GO" id="GO:0005886">
    <property type="term" value="C:plasma membrane"/>
    <property type="evidence" value="ECO:0007669"/>
    <property type="project" value="UniProtKB-SubCell"/>
</dbReference>
<feature type="domain" description="Cadherin" evidence="15">
    <location>
        <begin position="129"/>
        <end position="237"/>
    </location>
</feature>
<dbReference type="PROSITE" id="PS50268">
    <property type="entry name" value="CADHERIN_2"/>
    <property type="match status" value="6"/>
</dbReference>
<keyword evidence="17" id="KW-1185">Reference proteome</keyword>
<comment type="subcellular location">
    <subcellularLocation>
        <location evidence="1">Cell membrane</location>
        <topology evidence="1">Single-pass type I membrane protein</topology>
    </subcellularLocation>
</comment>
<evidence type="ECO:0000256" key="2">
    <source>
        <dbReference type="ARBA" id="ARBA00022475"/>
    </source>
</evidence>
<dbReference type="InterPro" id="IPR013164">
    <property type="entry name" value="Cadherin_N"/>
</dbReference>
<evidence type="ECO:0000256" key="7">
    <source>
        <dbReference type="ARBA" id="ARBA00022889"/>
    </source>
</evidence>
<reference evidence="16 17" key="1">
    <citation type="journal article" date="2021" name="Cell">
        <title>Tracing the genetic footprints of vertebrate landing in non-teleost ray-finned fishes.</title>
        <authorList>
            <person name="Bi X."/>
            <person name="Wang K."/>
            <person name="Yang L."/>
            <person name="Pan H."/>
            <person name="Jiang H."/>
            <person name="Wei Q."/>
            <person name="Fang M."/>
            <person name="Yu H."/>
            <person name="Zhu C."/>
            <person name="Cai Y."/>
            <person name="He Y."/>
            <person name="Gan X."/>
            <person name="Zeng H."/>
            <person name="Yu D."/>
            <person name="Zhu Y."/>
            <person name="Jiang H."/>
            <person name="Qiu Q."/>
            <person name="Yang H."/>
            <person name="Zhang Y.E."/>
            <person name="Wang W."/>
            <person name="Zhu M."/>
            <person name="He S."/>
            <person name="Zhang G."/>
        </authorList>
    </citation>
    <scope>NUCLEOTIDE SEQUENCE [LARGE SCALE GENOMIC DNA]</scope>
    <source>
        <strain evidence="16">Bchr_013</strain>
    </source>
</reference>
<proteinExistence type="predicted"/>
<protein>
    <submittedName>
        <fullName evidence="16">PCDH8 protein</fullName>
    </submittedName>
</protein>
<keyword evidence="9 13" id="KW-0472">Membrane</keyword>
<dbReference type="Proteomes" id="UP000886611">
    <property type="component" value="Unassembled WGS sequence"/>
</dbReference>
<feature type="domain" description="Cadherin" evidence="15">
    <location>
        <begin position="352"/>
        <end position="456"/>
    </location>
</feature>
<feature type="domain" description="Cadherin" evidence="15">
    <location>
        <begin position="16"/>
        <end position="128"/>
    </location>
</feature>
<evidence type="ECO:0000256" key="10">
    <source>
        <dbReference type="ARBA" id="ARBA00023180"/>
    </source>
</evidence>
<dbReference type="InterPro" id="IPR015919">
    <property type="entry name" value="Cadherin-like_sf"/>
</dbReference>